<name>A0A0A0J179_9MICO</name>
<protein>
    <submittedName>
        <fullName evidence="1">Uncharacterized protein</fullName>
    </submittedName>
</protein>
<proteinExistence type="predicted"/>
<evidence type="ECO:0000313" key="2">
    <source>
        <dbReference type="Proteomes" id="UP000030002"/>
    </source>
</evidence>
<dbReference type="EMBL" id="AVPJ01000044">
    <property type="protein sequence ID" value="KGN29376.1"/>
    <property type="molecule type" value="Genomic_DNA"/>
</dbReference>
<dbReference type="AlphaFoldDB" id="A0A0A0J179"/>
<dbReference type="Proteomes" id="UP000030002">
    <property type="component" value="Unassembled WGS sequence"/>
</dbReference>
<evidence type="ECO:0000313" key="1">
    <source>
        <dbReference type="EMBL" id="KGN29376.1"/>
    </source>
</evidence>
<keyword evidence="2" id="KW-1185">Reference proteome</keyword>
<comment type="caution">
    <text evidence="1">The sequence shown here is derived from an EMBL/GenBank/DDBJ whole genome shotgun (WGS) entry which is preliminary data.</text>
</comment>
<reference evidence="1 2" key="1">
    <citation type="submission" date="2013-08" db="EMBL/GenBank/DDBJ databases">
        <title>The genome sequence of Knoellia sinensis.</title>
        <authorList>
            <person name="Zhu W."/>
            <person name="Wang G."/>
        </authorList>
    </citation>
    <scope>NUCLEOTIDE SEQUENCE [LARGE SCALE GENOMIC DNA]</scope>
    <source>
        <strain evidence="1 2">KCTC 19936</strain>
    </source>
</reference>
<gene>
    <name evidence="1" type="ORF">N802_13690</name>
</gene>
<organism evidence="1 2">
    <name type="scientific">Knoellia sinensis KCTC 19936</name>
    <dbReference type="NCBI Taxonomy" id="1385520"/>
    <lineage>
        <taxon>Bacteria</taxon>
        <taxon>Bacillati</taxon>
        <taxon>Actinomycetota</taxon>
        <taxon>Actinomycetes</taxon>
        <taxon>Micrococcales</taxon>
        <taxon>Intrasporangiaceae</taxon>
        <taxon>Knoellia</taxon>
    </lineage>
</organism>
<accession>A0A0A0J179</accession>
<sequence>MVFGGSPHVDKAWDPAISVIMRDVIQARYGITTPLSVNVVFHVTGELLQAEFSGVRTGTFSRKRMLLMVQAAVPLEPVEDRRGVLLVLLRSAVDAAEEFAIRRKIAGGLPEIRAIVEAVAQDPQGGHG</sequence>